<reference evidence="2" key="2">
    <citation type="submission" date="2017-06" db="EMBL/GenBank/DDBJ databases">
        <title>WGS assembly of Brachypodium distachyon.</title>
        <authorList>
            <consortium name="The International Brachypodium Initiative"/>
            <person name="Lucas S."/>
            <person name="Harmon-Smith M."/>
            <person name="Lail K."/>
            <person name="Tice H."/>
            <person name="Grimwood J."/>
            <person name="Bruce D."/>
            <person name="Barry K."/>
            <person name="Shu S."/>
            <person name="Lindquist E."/>
            <person name="Wang M."/>
            <person name="Pitluck S."/>
            <person name="Vogel J.P."/>
            <person name="Garvin D.F."/>
            <person name="Mockler T.C."/>
            <person name="Schmutz J."/>
            <person name="Rokhsar D."/>
            <person name="Bevan M.W."/>
        </authorList>
    </citation>
    <scope>NUCLEOTIDE SEQUENCE</scope>
    <source>
        <strain evidence="2">Bd21</strain>
    </source>
</reference>
<dbReference type="HOGENOM" id="CLU_041856_0_1_1"/>
<name>I1IJ12_BRADI</name>
<gene>
    <name evidence="3" type="primary">LOC100839848</name>
    <name evidence="2" type="ORF">BRADI_4g09110v3</name>
</gene>
<sequence>MSRRRKKPKLEPEKASSKDSPSPSVYLVVGHGVTSPAYSVIKVHPFAADAGSGGTPTPIPPHLARLEAKHCMSFVPVRSIHGPWIVGVGGNRAPDYAPETVVFDTNTGAVIPGPKPLSTKLYPVLLPLGDKIYALARTPAVIGDVNFVPWFELLDLSQAQVGEDGRLVGCQWEELPRPPFFPWDLTPRSYLFPREFTIKSHVAVAGSYILVSITEKISIHRPSITEQQTGTHMFDVAKNRWAKLDDKDLPFIGGAIPHGPLLVLGLSSATRRITAYKITVCSSAPSLSILEFPISTGRDDAKGEEEELLSTRRFVSLSKPADNPGFCSFRCCSHDPPAASIPELMWKDHTCELVTMTTYTTESQDCCVESTRSLVVCNQWKQVYLVSDPLRRLTSPCLENIISF</sequence>
<dbReference type="InterPro" id="IPR012871">
    <property type="entry name" value="DUF1668_ORYSA"/>
</dbReference>
<evidence type="ECO:0000313" key="2">
    <source>
        <dbReference type="EMBL" id="KQJ87032.1"/>
    </source>
</evidence>
<reference evidence="3" key="3">
    <citation type="submission" date="2018-08" db="UniProtKB">
        <authorList>
            <consortium name="EnsemblPlants"/>
        </authorList>
    </citation>
    <scope>IDENTIFICATION</scope>
    <source>
        <strain evidence="3">cv. Bd21</strain>
    </source>
</reference>
<protein>
    <recommendedName>
        <fullName evidence="5">DUF1618 domain-containing protein</fullName>
    </recommendedName>
</protein>
<dbReference type="RefSeq" id="XP_003575603.1">
    <property type="nucleotide sequence ID" value="XM_003575555.3"/>
</dbReference>
<dbReference type="AlphaFoldDB" id="I1IJ12"/>
<dbReference type="Proteomes" id="UP000008810">
    <property type="component" value="Chromosome 4"/>
</dbReference>
<evidence type="ECO:0000313" key="4">
    <source>
        <dbReference type="Proteomes" id="UP000008810"/>
    </source>
</evidence>
<dbReference type="EMBL" id="CM000883">
    <property type="protein sequence ID" value="KQJ87032.1"/>
    <property type="molecule type" value="Genomic_DNA"/>
</dbReference>
<accession>I1IJ12</accession>
<organism evidence="2">
    <name type="scientific">Brachypodium distachyon</name>
    <name type="common">Purple false brome</name>
    <name type="synonym">Trachynia distachya</name>
    <dbReference type="NCBI Taxonomy" id="15368"/>
    <lineage>
        <taxon>Eukaryota</taxon>
        <taxon>Viridiplantae</taxon>
        <taxon>Streptophyta</taxon>
        <taxon>Embryophyta</taxon>
        <taxon>Tracheophyta</taxon>
        <taxon>Spermatophyta</taxon>
        <taxon>Magnoliopsida</taxon>
        <taxon>Liliopsida</taxon>
        <taxon>Poales</taxon>
        <taxon>Poaceae</taxon>
        <taxon>BOP clade</taxon>
        <taxon>Pooideae</taxon>
        <taxon>Stipodae</taxon>
        <taxon>Brachypodieae</taxon>
        <taxon>Brachypodium</taxon>
    </lineage>
</organism>
<evidence type="ECO:0008006" key="5">
    <source>
        <dbReference type="Google" id="ProtNLM"/>
    </source>
</evidence>
<dbReference type="Gramene" id="KQJ87032">
    <property type="protein sequence ID" value="KQJ87032"/>
    <property type="gene ID" value="BRADI_4g09110v3"/>
</dbReference>
<dbReference type="OMA" id="LETEQWA"/>
<dbReference type="EnsemblPlants" id="KQJ87032">
    <property type="protein sequence ID" value="KQJ87032"/>
    <property type="gene ID" value="BRADI_4g09110v3"/>
</dbReference>
<proteinExistence type="predicted"/>
<keyword evidence="4" id="KW-1185">Reference proteome</keyword>
<dbReference type="PANTHER" id="PTHR33085">
    <property type="entry name" value="OS12G0113100 PROTEIN-RELATED"/>
    <property type="match status" value="1"/>
</dbReference>
<dbReference type="KEGG" id="bdi:100839848"/>
<dbReference type="GeneID" id="100839848"/>
<evidence type="ECO:0000313" key="3">
    <source>
        <dbReference type="EnsemblPlants" id="KQJ87032"/>
    </source>
</evidence>
<evidence type="ECO:0000256" key="1">
    <source>
        <dbReference type="SAM" id="MobiDB-lite"/>
    </source>
</evidence>
<dbReference type="eggNOG" id="ENOG502R1EY">
    <property type="taxonomic scope" value="Eukaryota"/>
</dbReference>
<dbReference type="PANTHER" id="PTHR33085:SF37">
    <property type="entry name" value="OS12G0139800 PROTEIN"/>
    <property type="match status" value="1"/>
</dbReference>
<dbReference type="Pfam" id="PF07893">
    <property type="entry name" value="DUF1668"/>
    <property type="match status" value="1"/>
</dbReference>
<dbReference type="OrthoDB" id="590031at2759"/>
<feature type="region of interest" description="Disordered" evidence="1">
    <location>
        <begin position="1"/>
        <end position="23"/>
    </location>
</feature>
<reference evidence="2 3" key="1">
    <citation type="journal article" date="2010" name="Nature">
        <title>Genome sequencing and analysis of the model grass Brachypodium distachyon.</title>
        <authorList>
            <consortium name="International Brachypodium Initiative"/>
        </authorList>
    </citation>
    <scope>NUCLEOTIDE SEQUENCE [LARGE SCALE GENOMIC DNA]</scope>
    <source>
        <strain evidence="2">Bd21</strain>
        <strain evidence="3">cv. Bd21</strain>
    </source>
</reference>